<accession>A0ABT5I145</accession>
<feature type="transmembrane region" description="Helical" evidence="1">
    <location>
        <begin position="6"/>
        <end position="26"/>
    </location>
</feature>
<dbReference type="Pfam" id="PF02470">
    <property type="entry name" value="MlaD"/>
    <property type="match status" value="1"/>
</dbReference>
<name>A0ABT5I145_VOGIN</name>
<dbReference type="InterPro" id="IPR003399">
    <property type="entry name" value="Mce/MlaD"/>
</dbReference>
<protein>
    <submittedName>
        <fullName evidence="3">Outer membrane lipid asymmetry maintenance protein MlaD</fullName>
    </submittedName>
</protein>
<dbReference type="PANTHER" id="PTHR33371:SF4">
    <property type="entry name" value="INTERMEMBRANE PHOSPHOLIPID TRANSPORT SYSTEM BINDING PROTEIN MLAD"/>
    <property type="match status" value="1"/>
</dbReference>
<keyword evidence="1" id="KW-0472">Membrane</keyword>
<dbReference type="RefSeq" id="WP_272802271.1">
    <property type="nucleotide sequence ID" value="NZ_JAQQKY010000001.1"/>
</dbReference>
<comment type="caution">
    <text evidence="3">The sequence shown here is derived from an EMBL/GenBank/DDBJ whole genome shotgun (WGS) entry which is preliminary data.</text>
</comment>
<reference evidence="3 4" key="1">
    <citation type="submission" date="2023-01" db="EMBL/GenBank/DDBJ databases">
        <title>Novel species of the genus Vogesella isolated from rivers.</title>
        <authorList>
            <person name="Lu H."/>
        </authorList>
    </citation>
    <scope>NUCLEOTIDE SEQUENCE [LARGE SCALE GENOMIC DNA]</scope>
    <source>
        <strain evidence="3 4">SH7W</strain>
    </source>
</reference>
<dbReference type="PANTHER" id="PTHR33371">
    <property type="entry name" value="INTERMEMBRANE PHOSPHOLIPID TRANSPORT SYSTEM BINDING PROTEIN MLAD-RELATED"/>
    <property type="match status" value="1"/>
</dbReference>
<evidence type="ECO:0000256" key="1">
    <source>
        <dbReference type="SAM" id="Phobius"/>
    </source>
</evidence>
<sequence length="167" mass="17673">MKRSIIDLWVGIFVAIGLASVTFLALKVANLTPQSDNNSYTLIAEFDNIGGLKVKAPVKSSGVVVGRVSNIELDTQRYVARATLTLDGQYHFSRDTSAEILTAGLLGEQYVGLVQGGEEENLKPGDRVQLTSSALVLEQLIGKFMTSFAEGNNKAAAADAAAAETAP</sequence>
<evidence type="ECO:0000313" key="3">
    <source>
        <dbReference type="EMBL" id="MDC7689742.1"/>
    </source>
</evidence>
<keyword evidence="1" id="KW-0812">Transmembrane</keyword>
<organism evidence="3 4">
    <name type="scientific">Vogesella indigofera</name>
    <name type="common">Pseudomonas indigofera</name>
    <dbReference type="NCBI Taxonomy" id="45465"/>
    <lineage>
        <taxon>Bacteria</taxon>
        <taxon>Pseudomonadati</taxon>
        <taxon>Pseudomonadota</taxon>
        <taxon>Betaproteobacteria</taxon>
        <taxon>Neisseriales</taxon>
        <taxon>Chromobacteriaceae</taxon>
        <taxon>Vogesella</taxon>
    </lineage>
</organism>
<keyword evidence="1" id="KW-1133">Transmembrane helix</keyword>
<feature type="domain" description="Mce/MlaD" evidence="2">
    <location>
        <begin position="39"/>
        <end position="116"/>
    </location>
</feature>
<dbReference type="NCBIfam" id="TIGR04430">
    <property type="entry name" value="OM_asym_MlaD"/>
    <property type="match status" value="1"/>
</dbReference>
<dbReference type="InterPro" id="IPR030970">
    <property type="entry name" value="ABC_MlaD"/>
</dbReference>
<keyword evidence="4" id="KW-1185">Reference proteome</keyword>
<evidence type="ECO:0000259" key="2">
    <source>
        <dbReference type="Pfam" id="PF02470"/>
    </source>
</evidence>
<gene>
    <name evidence="3" type="primary">mlaD</name>
    <name evidence="3" type="ORF">PQU93_02955</name>
</gene>
<dbReference type="Proteomes" id="UP001221566">
    <property type="component" value="Unassembled WGS sequence"/>
</dbReference>
<dbReference type="EMBL" id="JAQQKY010000001">
    <property type="protein sequence ID" value="MDC7689742.1"/>
    <property type="molecule type" value="Genomic_DNA"/>
</dbReference>
<dbReference type="InterPro" id="IPR052336">
    <property type="entry name" value="MlaD_Phospholipid_Transporter"/>
</dbReference>
<proteinExistence type="predicted"/>
<evidence type="ECO:0000313" key="4">
    <source>
        <dbReference type="Proteomes" id="UP001221566"/>
    </source>
</evidence>